<dbReference type="SUPFAM" id="SSF56645">
    <property type="entry name" value="Acyl-CoA dehydrogenase NM domain-like"/>
    <property type="match status" value="1"/>
</dbReference>
<dbReference type="InterPro" id="IPR037069">
    <property type="entry name" value="AcylCoA_DH/ox_N_sf"/>
</dbReference>
<dbReference type="Gene3D" id="1.10.540.10">
    <property type="entry name" value="Acyl-CoA dehydrogenase/oxidase, N-terminal domain"/>
    <property type="match status" value="1"/>
</dbReference>
<dbReference type="Pfam" id="PF02771">
    <property type="entry name" value="Acyl-CoA_dh_N"/>
    <property type="match status" value="1"/>
</dbReference>
<dbReference type="Proteomes" id="UP000551501">
    <property type="component" value="Unassembled WGS sequence"/>
</dbReference>
<feature type="domain" description="Acyl-CoA dehydrogenase/oxidase N-terminal" evidence="1">
    <location>
        <begin position="21"/>
        <end position="105"/>
    </location>
</feature>
<name>A0A840F077_9ACTN</name>
<dbReference type="PANTHER" id="PTHR43884">
    <property type="entry name" value="ACYL-COA DEHYDROGENASE"/>
    <property type="match status" value="1"/>
</dbReference>
<gene>
    <name evidence="2" type="ORF">BKA16_001958</name>
</gene>
<evidence type="ECO:0000313" key="3">
    <source>
        <dbReference type="Proteomes" id="UP000551501"/>
    </source>
</evidence>
<dbReference type="InterPro" id="IPR013786">
    <property type="entry name" value="AcylCoA_DH/ox_N"/>
</dbReference>
<dbReference type="InterPro" id="IPR009100">
    <property type="entry name" value="AcylCoA_DH/oxidase_NM_dom_sf"/>
</dbReference>
<proteinExistence type="predicted"/>
<dbReference type="InterPro" id="IPR046373">
    <property type="entry name" value="Acyl-CoA_Oxase/DH_mid-dom_sf"/>
</dbReference>
<comment type="caution">
    <text evidence="2">The sequence shown here is derived from an EMBL/GenBank/DDBJ whole genome shotgun (WGS) entry which is preliminary data.</text>
</comment>
<dbReference type="AlphaFoldDB" id="A0A840F077"/>
<reference evidence="2 3" key="1">
    <citation type="submission" date="2020-08" db="EMBL/GenBank/DDBJ databases">
        <title>Sequencing the genomes of 1000 actinobacteria strains.</title>
        <authorList>
            <person name="Klenk H.-P."/>
        </authorList>
    </citation>
    <scope>NUCLEOTIDE SEQUENCE [LARGE SCALE GENOMIC DNA]</scope>
    <source>
        <strain evidence="2 3">DSM 45298</strain>
    </source>
</reference>
<dbReference type="GO" id="GO:0003995">
    <property type="term" value="F:acyl-CoA dehydrogenase activity"/>
    <property type="evidence" value="ECO:0007669"/>
    <property type="project" value="TreeGrafter"/>
</dbReference>
<dbReference type="EMBL" id="JACIFP010000001">
    <property type="protein sequence ID" value="MBB4135406.1"/>
    <property type="molecule type" value="Genomic_DNA"/>
</dbReference>
<organism evidence="2 3">
    <name type="scientific">Gordonia humi</name>
    <dbReference type="NCBI Taxonomy" id="686429"/>
    <lineage>
        <taxon>Bacteria</taxon>
        <taxon>Bacillati</taxon>
        <taxon>Actinomycetota</taxon>
        <taxon>Actinomycetes</taxon>
        <taxon>Mycobacteriales</taxon>
        <taxon>Gordoniaceae</taxon>
        <taxon>Gordonia</taxon>
    </lineage>
</organism>
<dbReference type="PANTHER" id="PTHR43884:SF12">
    <property type="entry name" value="ISOVALERYL-COA DEHYDROGENASE, MITOCHONDRIAL-RELATED"/>
    <property type="match status" value="1"/>
</dbReference>
<dbReference type="RefSeq" id="WP_183370451.1">
    <property type="nucleotide sequence ID" value="NZ_BAABHL010000065.1"/>
</dbReference>
<keyword evidence="3" id="KW-1185">Reference proteome</keyword>
<accession>A0A840F077</accession>
<evidence type="ECO:0000259" key="1">
    <source>
        <dbReference type="Pfam" id="PF02771"/>
    </source>
</evidence>
<dbReference type="Gene3D" id="2.40.110.10">
    <property type="entry name" value="Butyryl-CoA Dehydrogenase, subunit A, domain 2"/>
    <property type="match status" value="1"/>
</dbReference>
<dbReference type="GO" id="GO:0050660">
    <property type="term" value="F:flavin adenine dinucleotide binding"/>
    <property type="evidence" value="ECO:0007669"/>
    <property type="project" value="InterPro"/>
</dbReference>
<protein>
    <submittedName>
        <fullName evidence="2">Alkylation response protein AidB-like acyl-CoA dehydrogenase</fullName>
    </submittedName>
</protein>
<sequence length="366" mass="39152">MTAAFADHRTEGDVDDDHPFIGRVQRYADTVLAPSALHTDRHGVPADRVADLSDLGLLNHLAPSAFGGAAIGRATDRRIHEILSEACLNTWLVWTQHAPVVARVAKAAASDRITGPLVMEILSGRLLLGAALSDVRGYPDRHVSARPTSGGWILSGTVSWVSGWGLSSALLVSGVHAQTERVVTAIVPVSGRMTASPLDLHAAHGSRTERVRIDDVFVPDDSVLDVEPLADWNVVDRASASDARAHHFGVAAAILRELSDESNPRAVDVAAVWRPRLTRLRAAAYRLSDEAASRGDIAYRVAERLATRVAVGEALATISRALVITRAGRGLAADDTAQLHARNALFVLVQGQRSDIRDAQLAQLAR</sequence>
<evidence type="ECO:0000313" key="2">
    <source>
        <dbReference type="EMBL" id="MBB4135406.1"/>
    </source>
</evidence>